<dbReference type="AlphaFoldDB" id="D6ZCW1"/>
<feature type="transmembrane region" description="Helical" evidence="1">
    <location>
        <begin position="74"/>
        <end position="94"/>
    </location>
</feature>
<keyword evidence="3" id="KW-1185">Reference proteome</keyword>
<reference evidence="2 3" key="1">
    <citation type="journal article" date="2010" name="Stand. Genomic Sci.">
        <title>Complete genome sequence of Segniliparus rotundus type strain (CDC 1076).</title>
        <authorList>
            <person name="Sikorski J."/>
            <person name="Lapidus A."/>
            <person name="Copeland A."/>
            <person name="Misra M."/>
            <person name="Glavina Del Rio T."/>
            <person name="Nolan M."/>
            <person name="Lucas S."/>
            <person name="Chen F."/>
            <person name="Tice H."/>
            <person name="Cheng J.F."/>
            <person name="Jando M."/>
            <person name="Schneider S."/>
            <person name="Bruce D."/>
            <person name="Goodwin L."/>
            <person name="Pitluck S."/>
            <person name="Liolios K."/>
            <person name="Mikhailova N."/>
            <person name="Pati A."/>
            <person name="Ivanova N."/>
            <person name="Mavromatis K."/>
            <person name="Chen A."/>
            <person name="Palaniappan K."/>
            <person name="Chertkov O."/>
            <person name="Land M."/>
            <person name="Hauser L."/>
            <person name="Chang Y.J."/>
            <person name="Jeffries C.D."/>
            <person name="Brettin T."/>
            <person name="Detter J.C."/>
            <person name="Han C."/>
            <person name="Rohde M."/>
            <person name="Goker M."/>
            <person name="Bristow J."/>
            <person name="Eisen J.A."/>
            <person name="Markowitz V."/>
            <person name="Hugenholtz P."/>
            <person name="Kyrpides N.C."/>
            <person name="Klenk H.P."/>
        </authorList>
    </citation>
    <scope>NUCLEOTIDE SEQUENCE [LARGE SCALE GENOMIC DNA]</scope>
    <source>
        <strain evidence="3">ATCC BAA-972 / CDC 1076 / CIP 108378 / DSM 44985 / JCM 13578</strain>
    </source>
</reference>
<keyword evidence="1" id="KW-0472">Membrane</keyword>
<evidence type="ECO:0000313" key="3">
    <source>
        <dbReference type="Proteomes" id="UP000002247"/>
    </source>
</evidence>
<dbReference type="HOGENOM" id="CLU_2248248_0_0_11"/>
<dbReference type="Proteomes" id="UP000002247">
    <property type="component" value="Chromosome"/>
</dbReference>
<evidence type="ECO:0000313" key="2">
    <source>
        <dbReference type="EMBL" id="ADG99148.1"/>
    </source>
</evidence>
<feature type="transmembrane region" description="Helical" evidence="1">
    <location>
        <begin position="20"/>
        <end position="41"/>
    </location>
</feature>
<keyword evidence="1" id="KW-1133">Transmembrane helix</keyword>
<name>D6ZCW1_SEGRD</name>
<accession>D6ZCW1</accession>
<sequence>MFPVAIISVLVPLLTRQGILDITAGVVSGALLVATGAHLLWEVVAFGRFQNSESWKSDPKQPLVYGTLPLGVKLRWLAVDATLFGLAFIVPWLIRAVGHWAQGK</sequence>
<evidence type="ECO:0000256" key="1">
    <source>
        <dbReference type="SAM" id="Phobius"/>
    </source>
</evidence>
<dbReference type="KEGG" id="srt:Srot_2714"/>
<gene>
    <name evidence="2" type="ordered locus">Srot_2714</name>
</gene>
<dbReference type="EMBL" id="CP001958">
    <property type="protein sequence ID" value="ADG99148.1"/>
    <property type="molecule type" value="Genomic_DNA"/>
</dbReference>
<keyword evidence="1" id="KW-0812">Transmembrane</keyword>
<proteinExistence type="predicted"/>
<protein>
    <submittedName>
        <fullName evidence="2">Uncharacterized protein</fullName>
    </submittedName>
</protein>
<organism evidence="2 3">
    <name type="scientific">Segniliparus rotundus (strain ATCC BAA-972 / CDC 1076 / CIP 108378 / DSM 44985 / JCM 13578)</name>
    <dbReference type="NCBI Taxonomy" id="640132"/>
    <lineage>
        <taxon>Bacteria</taxon>
        <taxon>Bacillati</taxon>
        <taxon>Actinomycetota</taxon>
        <taxon>Actinomycetes</taxon>
        <taxon>Mycobacteriales</taxon>
        <taxon>Segniliparaceae</taxon>
        <taxon>Segniliparus</taxon>
    </lineage>
</organism>